<feature type="transmembrane region" description="Helical" evidence="8">
    <location>
        <begin position="114"/>
        <end position="133"/>
    </location>
</feature>
<name>A0A067MRE7_BOTB1</name>
<evidence type="ECO:0000256" key="4">
    <source>
        <dbReference type="ARBA" id="ARBA00022692"/>
    </source>
</evidence>
<evidence type="ECO:0008006" key="11">
    <source>
        <dbReference type="Google" id="ProtNLM"/>
    </source>
</evidence>
<dbReference type="OrthoDB" id="10261753at2759"/>
<keyword evidence="3" id="KW-0813">Transport</keyword>
<dbReference type="HOGENOM" id="CLU_021611_1_0_1"/>
<feature type="transmembrane region" description="Helical" evidence="8">
    <location>
        <begin position="345"/>
        <end position="367"/>
    </location>
</feature>
<protein>
    <recommendedName>
        <fullName evidence="11">Nucleoside transporter</fullName>
    </recommendedName>
</protein>
<feature type="transmembrane region" description="Helical" evidence="8">
    <location>
        <begin position="172"/>
        <end position="199"/>
    </location>
</feature>
<dbReference type="GO" id="GO:0005886">
    <property type="term" value="C:plasma membrane"/>
    <property type="evidence" value="ECO:0007669"/>
    <property type="project" value="TreeGrafter"/>
</dbReference>
<dbReference type="PIRSF" id="PIRSF016379">
    <property type="entry name" value="ENT"/>
    <property type="match status" value="1"/>
</dbReference>
<keyword evidence="5 8" id="KW-1133">Transmembrane helix</keyword>
<feature type="transmembrane region" description="Helical" evidence="8">
    <location>
        <begin position="81"/>
        <end position="102"/>
    </location>
</feature>
<dbReference type="PRINTS" id="PR01130">
    <property type="entry name" value="DERENTRNSPRT"/>
</dbReference>
<feature type="transmembrane region" description="Helical" evidence="8">
    <location>
        <begin position="449"/>
        <end position="472"/>
    </location>
</feature>
<gene>
    <name evidence="9" type="ORF">BOTBODRAFT_32955</name>
</gene>
<proteinExistence type="inferred from homology"/>
<keyword evidence="4 8" id="KW-0812">Transmembrane</keyword>
<feature type="transmembrane region" description="Helical" evidence="8">
    <location>
        <begin position="206"/>
        <end position="228"/>
    </location>
</feature>
<dbReference type="PANTHER" id="PTHR10332:SF88">
    <property type="entry name" value="EQUILIBRATIVE NUCLEOSIDE TRANSPORTER 1, ISOFORM A"/>
    <property type="match status" value="1"/>
</dbReference>
<sequence length="523" mass="57249">MFTRFLNVLGRRPSSEQHSHEHYQPVSDSEADVLPVTEESPQAQTSGHERQAVALPRVEIISDKSEVPVGKLDVRVRWVHFVLGASILLPWNALITAAPYFLERLKDSPIRPSFNSYLTVTLTAVNFLFLAHATYITGKVDSSRIIRSSTLLIAFLLLWLAISPVFTLNPPLFFAFVIVNGGLQAAAGSYLQIAVVAVASQFGPSAIQAVMSGQGAAGVLISGLQYIIAAVTLSKTREGGETGVELSAFLFFGISTAFVASTLWAHGWLIKTPIYRRLMASSEGGSKEMEFVVGDDEEEGGDPEEGEVLIVPTSPVIPAPFHMREAPSKVEIVDVLWMSIKYNFAVAYVFVVTLAVFPPITTSILSVHTDKPSLFFLPVLFNDLHFLVFNVFDWLGRVVCSYPRFLIWSADRLFWLSIARTAFIPFFLLCNIRRPGDELFTPIINSDFVYLFILAAFGLSNGYVSSMCMMAAPSLENNPRLRKDQVDTAATIAQFSLVGGLAVGSVCSFAVRAAVCGCNPFIG</sequence>
<feature type="transmembrane region" description="Helical" evidence="8">
    <location>
        <begin position="145"/>
        <end position="166"/>
    </location>
</feature>
<comment type="subcellular location">
    <subcellularLocation>
        <location evidence="1">Membrane</location>
        <topology evidence="1">Multi-pass membrane protein</topology>
    </subcellularLocation>
</comment>
<organism evidence="9 10">
    <name type="scientific">Botryobasidium botryosum (strain FD-172 SS1)</name>
    <dbReference type="NCBI Taxonomy" id="930990"/>
    <lineage>
        <taxon>Eukaryota</taxon>
        <taxon>Fungi</taxon>
        <taxon>Dikarya</taxon>
        <taxon>Basidiomycota</taxon>
        <taxon>Agaricomycotina</taxon>
        <taxon>Agaricomycetes</taxon>
        <taxon>Cantharellales</taxon>
        <taxon>Botryobasidiaceae</taxon>
        <taxon>Botryobasidium</taxon>
    </lineage>
</organism>
<dbReference type="EMBL" id="KL198039">
    <property type="protein sequence ID" value="KDQ14171.1"/>
    <property type="molecule type" value="Genomic_DNA"/>
</dbReference>
<dbReference type="InParanoid" id="A0A067MRE7"/>
<evidence type="ECO:0000256" key="2">
    <source>
        <dbReference type="ARBA" id="ARBA00007965"/>
    </source>
</evidence>
<comment type="similarity">
    <text evidence="2">Belongs to the SLC29A/ENT transporter (TC 2.A.57) family.</text>
</comment>
<evidence type="ECO:0000313" key="10">
    <source>
        <dbReference type="Proteomes" id="UP000027195"/>
    </source>
</evidence>
<evidence type="ECO:0000256" key="5">
    <source>
        <dbReference type="ARBA" id="ARBA00022989"/>
    </source>
</evidence>
<reference evidence="10" key="1">
    <citation type="journal article" date="2014" name="Proc. Natl. Acad. Sci. U.S.A.">
        <title>Extensive sampling of basidiomycete genomes demonstrates inadequacy of the white-rot/brown-rot paradigm for wood decay fungi.</title>
        <authorList>
            <person name="Riley R."/>
            <person name="Salamov A.A."/>
            <person name="Brown D.W."/>
            <person name="Nagy L.G."/>
            <person name="Floudas D."/>
            <person name="Held B.W."/>
            <person name="Levasseur A."/>
            <person name="Lombard V."/>
            <person name="Morin E."/>
            <person name="Otillar R."/>
            <person name="Lindquist E.A."/>
            <person name="Sun H."/>
            <person name="LaButti K.M."/>
            <person name="Schmutz J."/>
            <person name="Jabbour D."/>
            <person name="Luo H."/>
            <person name="Baker S.E."/>
            <person name="Pisabarro A.G."/>
            <person name="Walton J.D."/>
            <person name="Blanchette R.A."/>
            <person name="Henrissat B."/>
            <person name="Martin F."/>
            <person name="Cullen D."/>
            <person name="Hibbett D.S."/>
            <person name="Grigoriev I.V."/>
        </authorList>
    </citation>
    <scope>NUCLEOTIDE SEQUENCE [LARGE SCALE GENOMIC DNA]</scope>
    <source>
        <strain evidence="10">FD-172 SS1</strain>
    </source>
</reference>
<evidence type="ECO:0000256" key="6">
    <source>
        <dbReference type="ARBA" id="ARBA00023136"/>
    </source>
</evidence>
<accession>A0A067MRE7</accession>
<evidence type="ECO:0000313" key="9">
    <source>
        <dbReference type="EMBL" id="KDQ14171.1"/>
    </source>
</evidence>
<evidence type="ECO:0000256" key="3">
    <source>
        <dbReference type="ARBA" id="ARBA00022448"/>
    </source>
</evidence>
<dbReference type="Pfam" id="PF01733">
    <property type="entry name" value="Nucleoside_tran"/>
    <property type="match status" value="1"/>
</dbReference>
<dbReference type="InterPro" id="IPR036259">
    <property type="entry name" value="MFS_trans_sf"/>
</dbReference>
<keyword evidence="10" id="KW-1185">Reference proteome</keyword>
<keyword evidence="6 8" id="KW-0472">Membrane</keyword>
<evidence type="ECO:0000256" key="7">
    <source>
        <dbReference type="SAM" id="MobiDB-lite"/>
    </source>
</evidence>
<dbReference type="PANTHER" id="PTHR10332">
    <property type="entry name" value="EQUILIBRATIVE NUCLEOSIDE TRANSPORTER"/>
    <property type="match status" value="1"/>
</dbReference>
<dbReference type="AlphaFoldDB" id="A0A067MRE7"/>
<feature type="region of interest" description="Disordered" evidence="7">
    <location>
        <begin position="9"/>
        <end position="49"/>
    </location>
</feature>
<dbReference type="GO" id="GO:0015205">
    <property type="term" value="F:nucleobase transmembrane transporter activity"/>
    <property type="evidence" value="ECO:0007669"/>
    <property type="project" value="TreeGrafter"/>
</dbReference>
<dbReference type="GO" id="GO:0034257">
    <property type="term" value="F:nicotinamide riboside transmembrane transporter activity"/>
    <property type="evidence" value="ECO:0007669"/>
    <property type="project" value="TreeGrafter"/>
</dbReference>
<dbReference type="InterPro" id="IPR002259">
    <property type="entry name" value="Eqnu_transpt"/>
</dbReference>
<evidence type="ECO:0000256" key="8">
    <source>
        <dbReference type="SAM" id="Phobius"/>
    </source>
</evidence>
<dbReference type="SUPFAM" id="SSF103473">
    <property type="entry name" value="MFS general substrate transporter"/>
    <property type="match status" value="1"/>
</dbReference>
<feature type="transmembrane region" description="Helical" evidence="8">
    <location>
        <begin position="248"/>
        <end position="269"/>
    </location>
</feature>
<feature type="transmembrane region" description="Helical" evidence="8">
    <location>
        <begin position="413"/>
        <end position="429"/>
    </location>
</feature>
<dbReference type="Proteomes" id="UP000027195">
    <property type="component" value="Unassembled WGS sequence"/>
</dbReference>
<evidence type="ECO:0000256" key="1">
    <source>
        <dbReference type="ARBA" id="ARBA00004141"/>
    </source>
</evidence>
<feature type="compositionally biased region" description="Basic and acidic residues" evidence="7">
    <location>
        <begin position="13"/>
        <end position="23"/>
    </location>
</feature>
<dbReference type="GO" id="GO:0000329">
    <property type="term" value="C:fungal-type vacuole membrane"/>
    <property type="evidence" value="ECO:0007669"/>
    <property type="project" value="TreeGrafter"/>
</dbReference>